<accession>A0A178Z965</accession>
<gene>
    <name evidence="3" type="ORF">AYL99_09516</name>
</gene>
<dbReference type="AlphaFoldDB" id="A0A178Z965"/>
<evidence type="ECO:0000259" key="2">
    <source>
        <dbReference type="Pfam" id="PF24800"/>
    </source>
</evidence>
<keyword evidence="1" id="KW-0472">Membrane</keyword>
<comment type="caution">
    <text evidence="3">The sequence shown here is derived from an EMBL/GenBank/DDBJ whole genome shotgun (WGS) entry which is preliminary data.</text>
</comment>
<feature type="domain" description="DUF7702" evidence="2">
    <location>
        <begin position="13"/>
        <end position="251"/>
    </location>
</feature>
<dbReference type="InterPro" id="IPR056119">
    <property type="entry name" value="DUF7702"/>
</dbReference>
<feature type="transmembrane region" description="Helical" evidence="1">
    <location>
        <begin position="37"/>
        <end position="58"/>
    </location>
</feature>
<keyword evidence="1" id="KW-0812">Transmembrane</keyword>
<protein>
    <recommendedName>
        <fullName evidence="2">DUF7702 domain-containing protein</fullName>
    </recommendedName>
</protein>
<feature type="transmembrane region" description="Helical" evidence="1">
    <location>
        <begin position="233"/>
        <end position="257"/>
    </location>
</feature>
<keyword evidence="4" id="KW-1185">Reference proteome</keyword>
<feature type="transmembrane region" description="Helical" evidence="1">
    <location>
        <begin position="70"/>
        <end position="91"/>
    </location>
</feature>
<reference evidence="3 4" key="1">
    <citation type="submission" date="2016-04" db="EMBL/GenBank/DDBJ databases">
        <title>Draft genome of Fonsecaea erecta CBS 125763.</title>
        <authorList>
            <person name="Weiss V.A."/>
            <person name="Vicente V.A."/>
            <person name="Raittz R.T."/>
            <person name="Moreno L.F."/>
            <person name="De Souza E.M."/>
            <person name="Pedrosa F.O."/>
            <person name="Steffens M.B."/>
            <person name="Faoro H."/>
            <person name="Tadra-Sfeir M.Z."/>
            <person name="Najafzadeh M.J."/>
            <person name="Felipe M.S."/>
            <person name="Teixeira M."/>
            <person name="Sun J."/>
            <person name="Xi L."/>
            <person name="Gomes R."/>
            <person name="De Azevedo C.M."/>
            <person name="Salgado C.G."/>
            <person name="Da Silva M.B."/>
            <person name="Nascimento M.F."/>
            <person name="Queiroz-Telles F."/>
            <person name="Attili D.S."/>
            <person name="Gorbushina A."/>
        </authorList>
    </citation>
    <scope>NUCLEOTIDE SEQUENCE [LARGE SCALE GENOMIC DNA]</scope>
    <source>
        <strain evidence="3 4">CBS 125763</strain>
    </source>
</reference>
<organism evidence="3 4">
    <name type="scientific">Fonsecaea erecta</name>
    <dbReference type="NCBI Taxonomy" id="1367422"/>
    <lineage>
        <taxon>Eukaryota</taxon>
        <taxon>Fungi</taxon>
        <taxon>Dikarya</taxon>
        <taxon>Ascomycota</taxon>
        <taxon>Pezizomycotina</taxon>
        <taxon>Eurotiomycetes</taxon>
        <taxon>Chaetothyriomycetidae</taxon>
        <taxon>Chaetothyriales</taxon>
        <taxon>Herpotrichiellaceae</taxon>
        <taxon>Fonsecaea</taxon>
    </lineage>
</organism>
<proteinExistence type="predicted"/>
<dbReference type="Pfam" id="PF24800">
    <property type="entry name" value="DUF7702"/>
    <property type="match status" value="1"/>
</dbReference>
<evidence type="ECO:0000313" key="4">
    <source>
        <dbReference type="Proteomes" id="UP000078343"/>
    </source>
</evidence>
<dbReference type="PANTHER" id="PTHR42109">
    <property type="entry name" value="UNPLACED GENOMIC SCAFFOLD UM_SCAF_CONTIG_1.265, WHOLE GENOME SHOTGUN SEQUENCE"/>
    <property type="match status" value="1"/>
</dbReference>
<dbReference type="EMBL" id="LVYI01000009">
    <property type="protein sequence ID" value="OAP56337.1"/>
    <property type="molecule type" value="Genomic_DNA"/>
</dbReference>
<dbReference type="PANTHER" id="PTHR42109:SF2">
    <property type="entry name" value="INTEGRAL MEMBRANE PROTEIN"/>
    <property type="match status" value="1"/>
</dbReference>
<name>A0A178Z965_9EURO</name>
<feature type="transmembrane region" description="Helical" evidence="1">
    <location>
        <begin position="158"/>
        <end position="181"/>
    </location>
</feature>
<feature type="transmembrane region" description="Helical" evidence="1">
    <location>
        <begin position="120"/>
        <end position="138"/>
    </location>
</feature>
<sequence>MARVSDTVALDATEIVVYILLFPLIIFLGIRHGSKHALAFVYLCLFSILRIVADVLGIANRNSTDENTIVTTQAISSAGLSPLLLIFAAFAHEAHHYQVKATLPHDQAQNVLRQLRSLQGAFHVLSAGGMGLIVYGAEKSASNDNNHNSSIWANLRKVGVVMMLLAAIAEILYALYVWSAVHRTKKAVRPINLISLAICTCVSGLFVGVRAIYSVVYTFDTNPDISPVTGKFLVKLICIVLVQFLAVACLVSGAWLSRNIRRDMEYMSIQPAERLSANGGYGDSAMPLVPQEYSNKWTPRSYDA</sequence>
<dbReference type="GeneID" id="30013684"/>
<dbReference type="OrthoDB" id="2560628at2759"/>
<feature type="transmembrane region" description="Helical" evidence="1">
    <location>
        <begin position="193"/>
        <end position="213"/>
    </location>
</feature>
<feature type="transmembrane region" description="Helical" evidence="1">
    <location>
        <begin position="12"/>
        <end position="30"/>
    </location>
</feature>
<dbReference type="RefSeq" id="XP_018689704.1">
    <property type="nucleotide sequence ID" value="XM_018841023.1"/>
</dbReference>
<evidence type="ECO:0000313" key="3">
    <source>
        <dbReference type="EMBL" id="OAP56337.1"/>
    </source>
</evidence>
<dbReference type="Proteomes" id="UP000078343">
    <property type="component" value="Unassembled WGS sequence"/>
</dbReference>
<evidence type="ECO:0000256" key="1">
    <source>
        <dbReference type="SAM" id="Phobius"/>
    </source>
</evidence>
<keyword evidence="1" id="KW-1133">Transmembrane helix</keyword>